<dbReference type="GO" id="GO:0009231">
    <property type="term" value="P:riboflavin biosynthetic process"/>
    <property type="evidence" value="ECO:0007669"/>
    <property type="project" value="InterPro"/>
</dbReference>
<evidence type="ECO:0000256" key="2">
    <source>
        <dbReference type="ARBA" id="ARBA00022630"/>
    </source>
</evidence>
<organism evidence="9 10">
    <name type="scientific">Microbacterium oxydans</name>
    <dbReference type="NCBI Taxonomy" id="82380"/>
    <lineage>
        <taxon>Bacteria</taxon>
        <taxon>Bacillati</taxon>
        <taxon>Actinomycetota</taxon>
        <taxon>Actinomycetes</taxon>
        <taxon>Micrococcales</taxon>
        <taxon>Microbacteriaceae</taxon>
        <taxon>Microbacterium</taxon>
    </lineage>
</organism>
<protein>
    <recommendedName>
        <fullName evidence="1">riboflavin kinase</fullName>
        <ecNumber evidence="1">2.7.1.26</ecNumber>
    </recommendedName>
</protein>
<dbReference type="SUPFAM" id="SSF82114">
    <property type="entry name" value="Riboflavin kinase-like"/>
    <property type="match status" value="1"/>
</dbReference>
<dbReference type="InterPro" id="IPR015865">
    <property type="entry name" value="Riboflavin_kinase_bac/euk"/>
</dbReference>
<dbReference type="GO" id="GO:0008531">
    <property type="term" value="F:riboflavin kinase activity"/>
    <property type="evidence" value="ECO:0007669"/>
    <property type="project" value="UniProtKB-EC"/>
</dbReference>
<evidence type="ECO:0000256" key="3">
    <source>
        <dbReference type="ARBA" id="ARBA00022643"/>
    </source>
</evidence>
<feature type="domain" description="Riboflavin kinase" evidence="8">
    <location>
        <begin position="6"/>
        <end position="128"/>
    </location>
</feature>
<dbReference type="PATRIC" id="fig|82380.11.peg.1336"/>
<dbReference type="GO" id="GO:0005524">
    <property type="term" value="F:ATP binding"/>
    <property type="evidence" value="ECO:0007669"/>
    <property type="project" value="UniProtKB-KW"/>
</dbReference>
<sequence length="135" mass="14470">MITSPLAVITGVVVPGDGRGRVLGFPTANLECEPPALPDDGIYAAWVRVDDDPHPWAASVSVGTNPTFAGARERRIEVHLHDVEIDLYGRMLTVDLVARLRPTLRFDAVDDLIEQTADDVARCRALLDAAAGVGS</sequence>
<comment type="caution">
    <text evidence="9">The sequence shown here is derived from an EMBL/GenBank/DDBJ whole genome shotgun (WGS) entry which is preliminary data.</text>
</comment>
<evidence type="ECO:0000256" key="7">
    <source>
        <dbReference type="ARBA" id="ARBA00047880"/>
    </source>
</evidence>
<dbReference type="Gene3D" id="2.40.30.30">
    <property type="entry name" value="Riboflavin kinase-like"/>
    <property type="match status" value="1"/>
</dbReference>
<dbReference type="PANTHER" id="PTHR22749">
    <property type="entry name" value="RIBOFLAVIN KINASE/FMN ADENYLYLTRANSFERASE"/>
    <property type="match status" value="1"/>
</dbReference>
<name>A0A0F0L970_9MICO</name>
<comment type="catalytic activity">
    <reaction evidence="7">
        <text>riboflavin + ATP = FMN + ADP + H(+)</text>
        <dbReference type="Rhea" id="RHEA:14357"/>
        <dbReference type="ChEBI" id="CHEBI:15378"/>
        <dbReference type="ChEBI" id="CHEBI:30616"/>
        <dbReference type="ChEBI" id="CHEBI:57986"/>
        <dbReference type="ChEBI" id="CHEBI:58210"/>
        <dbReference type="ChEBI" id="CHEBI:456216"/>
        <dbReference type="EC" id="2.7.1.26"/>
    </reaction>
</comment>
<dbReference type="RefSeq" id="WP_045278715.1">
    <property type="nucleotide sequence ID" value="NZ_JYIW01000022.1"/>
</dbReference>
<dbReference type="InterPro" id="IPR023465">
    <property type="entry name" value="Riboflavin_kinase_dom_sf"/>
</dbReference>
<proteinExistence type="predicted"/>
<evidence type="ECO:0000256" key="4">
    <source>
        <dbReference type="ARBA" id="ARBA00022679"/>
    </source>
</evidence>
<gene>
    <name evidence="9" type="primary">ribF_1</name>
    <name evidence="9" type="ORF">RS83_01302</name>
</gene>
<evidence type="ECO:0000259" key="8">
    <source>
        <dbReference type="SMART" id="SM00904"/>
    </source>
</evidence>
<keyword evidence="5" id="KW-0547">Nucleotide-binding</keyword>
<dbReference type="AlphaFoldDB" id="A0A0F0L970"/>
<evidence type="ECO:0000256" key="1">
    <source>
        <dbReference type="ARBA" id="ARBA00012105"/>
    </source>
</evidence>
<dbReference type="EMBL" id="JYIW01000022">
    <property type="protein sequence ID" value="KJL29732.1"/>
    <property type="molecule type" value="Genomic_DNA"/>
</dbReference>
<keyword evidence="3" id="KW-0288">FMN</keyword>
<dbReference type="GO" id="GO:0009398">
    <property type="term" value="P:FMN biosynthetic process"/>
    <property type="evidence" value="ECO:0007669"/>
    <property type="project" value="TreeGrafter"/>
</dbReference>
<dbReference type="OrthoDB" id="9803667at2"/>
<evidence type="ECO:0000313" key="9">
    <source>
        <dbReference type="EMBL" id="KJL29732.1"/>
    </source>
</evidence>
<reference evidence="9 10" key="1">
    <citation type="submission" date="2015-02" db="EMBL/GenBank/DDBJ databases">
        <title>Draft genome sequences of ten Microbacterium spp. with emphasis on heavy metal contaminated environments.</title>
        <authorList>
            <person name="Corretto E."/>
        </authorList>
    </citation>
    <scope>NUCLEOTIDE SEQUENCE [LARGE SCALE GENOMIC DNA]</scope>
    <source>
        <strain evidence="9 10">BEL4b</strain>
    </source>
</reference>
<dbReference type="InterPro" id="IPR023468">
    <property type="entry name" value="Riboflavin_kinase"/>
</dbReference>
<dbReference type="SMART" id="SM00904">
    <property type="entry name" value="Flavokinase"/>
    <property type="match status" value="1"/>
</dbReference>
<evidence type="ECO:0000313" key="10">
    <source>
        <dbReference type="Proteomes" id="UP000033640"/>
    </source>
</evidence>
<evidence type="ECO:0000256" key="5">
    <source>
        <dbReference type="ARBA" id="ARBA00022741"/>
    </source>
</evidence>
<dbReference type="Pfam" id="PF01687">
    <property type="entry name" value="Flavokinase"/>
    <property type="match status" value="1"/>
</dbReference>
<dbReference type="EC" id="2.7.1.26" evidence="1"/>
<dbReference type="PANTHER" id="PTHR22749:SF6">
    <property type="entry name" value="RIBOFLAVIN KINASE"/>
    <property type="match status" value="1"/>
</dbReference>
<keyword evidence="6" id="KW-0067">ATP-binding</keyword>
<accession>A0A0F0L970</accession>
<keyword evidence="2" id="KW-0285">Flavoprotein</keyword>
<dbReference type="Proteomes" id="UP000033640">
    <property type="component" value="Unassembled WGS sequence"/>
</dbReference>
<evidence type="ECO:0000256" key="6">
    <source>
        <dbReference type="ARBA" id="ARBA00022840"/>
    </source>
</evidence>
<keyword evidence="4" id="KW-0808">Transferase</keyword>